<reference evidence="3 4" key="1">
    <citation type="submission" date="2016-02" db="EMBL/GenBank/DDBJ databases">
        <title>Complete genome sequence of Halocynthiibacter arcticus PAMC 20958t from arctic marine sediment.</title>
        <authorList>
            <person name="Lee Y.M."/>
            <person name="Baek K."/>
            <person name="Lee H.K."/>
            <person name="Shin S.C."/>
        </authorList>
    </citation>
    <scope>NUCLEOTIDE SEQUENCE [LARGE SCALE GENOMIC DNA]</scope>
    <source>
        <strain evidence="3">PAMC 20958</strain>
    </source>
</reference>
<dbReference type="Proteomes" id="UP000070371">
    <property type="component" value="Chromosome"/>
</dbReference>
<proteinExistence type="predicted"/>
<keyword evidence="3" id="KW-0808">Transferase</keyword>
<dbReference type="Pfam" id="PF04752">
    <property type="entry name" value="ChaC"/>
    <property type="match status" value="1"/>
</dbReference>
<dbReference type="Gene3D" id="3.10.490.10">
    <property type="entry name" value="Gamma-glutamyl cyclotransferase-like"/>
    <property type="match status" value="1"/>
</dbReference>
<dbReference type="EMBL" id="CP014327">
    <property type="protein sequence ID" value="AML50086.1"/>
    <property type="molecule type" value="Genomic_DNA"/>
</dbReference>
<gene>
    <name evidence="3" type="ORF">RC74_01260</name>
</gene>
<dbReference type="PANTHER" id="PTHR12192">
    <property type="entry name" value="CATION TRANSPORT PROTEIN CHAC-RELATED"/>
    <property type="match status" value="1"/>
</dbReference>
<accession>A0A126UWS3</accession>
<keyword evidence="4" id="KW-1185">Reference proteome</keyword>
<dbReference type="InterPro" id="IPR006840">
    <property type="entry name" value="ChaC"/>
</dbReference>
<organism evidence="3 4">
    <name type="scientific">Falsihalocynthiibacter arcticus</name>
    <dbReference type="NCBI Taxonomy" id="1579316"/>
    <lineage>
        <taxon>Bacteria</taxon>
        <taxon>Pseudomonadati</taxon>
        <taxon>Pseudomonadota</taxon>
        <taxon>Alphaproteobacteria</taxon>
        <taxon>Rhodobacterales</taxon>
        <taxon>Roseobacteraceae</taxon>
        <taxon>Falsihalocynthiibacter</taxon>
    </lineage>
</organism>
<evidence type="ECO:0000256" key="2">
    <source>
        <dbReference type="ARBA" id="ARBA00023239"/>
    </source>
</evidence>
<dbReference type="CDD" id="cd06661">
    <property type="entry name" value="GGCT_like"/>
    <property type="match status" value="1"/>
</dbReference>
<dbReference type="InterPro" id="IPR013024">
    <property type="entry name" value="GGCT-like"/>
</dbReference>
<dbReference type="KEGG" id="hat:RC74_01260"/>
<dbReference type="GO" id="GO:0005737">
    <property type="term" value="C:cytoplasm"/>
    <property type="evidence" value="ECO:0007669"/>
    <property type="project" value="TreeGrafter"/>
</dbReference>
<dbReference type="SUPFAM" id="SSF110857">
    <property type="entry name" value="Gamma-glutamyl cyclotransferase-like"/>
    <property type="match status" value="1"/>
</dbReference>
<evidence type="ECO:0000256" key="1">
    <source>
        <dbReference type="ARBA" id="ARBA00012344"/>
    </source>
</evidence>
<dbReference type="GO" id="GO:0061928">
    <property type="term" value="F:glutathione specific gamma-glutamylcyclotransferase activity"/>
    <property type="evidence" value="ECO:0007669"/>
    <property type="project" value="UniProtKB-EC"/>
</dbReference>
<dbReference type="OrthoDB" id="9795692at2"/>
<protein>
    <recommendedName>
        <fullName evidence="1">glutathione-specific gamma-glutamylcyclotransferase</fullName>
        <ecNumber evidence="1">4.3.2.7</ecNumber>
    </recommendedName>
</protein>
<evidence type="ECO:0000313" key="3">
    <source>
        <dbReference type="EMBL" id="AML50086.1"/>
    </source>
</evidence>
<dbReference type="AlphaFoldDB" id="A0A126UWS3"/>
<name>A0A126UWS3_9RHOB</name>
<keyword evidence="2" id="KW-0456">Lyase</keyword>
<evidence type="ECO:0000313" key="4">
    <source>
        <dbReference type="Proteomes" id="UP000070371"/>
    </source>
</evidence>
<dbReference type="GO" id="GO:0016740">
    <property type="term" value="F:transferase activity"/>
    <property type="evidence" value="ECO:0007669"/>
    <property type="project" value="UniProtKB-KW"/>
</dbReference>
<dbReference type="PANTHER" id="PTHR12192:SF2">
    <property type="entry name" value="GLUTATHIONE-SPECIFIC GAMMA-GLUTAMYLCYCLOTRANSFERASE 2"/>
    <property type="match status" value="1"/>
</dbReference>
<dbReference type="RefSeq" id="WP_039004410.1">
    <property type="nucleotide sequence ID" value="NZ_CP014327.1"/>
</dbReference>
<dbReference type="InterPro" id="IPR036568">
    <property type="entry name" value="GGCT-like_sf"/>
</dbReference>
<dbReference type="EC" id="4.3.2.7" evidence="1"/>
<sequence>MTDTPLWVFGYGSLMWRPGFKYKNRQVARLSGYQRSFCMWSIHYRGTVESPGLVLALDRDEASSCLGLGFEVAAQDAADALEYLRERELISSAYLEVELPMDLKDGRRVTAVTYVINRENNQYCGGIDLQKQAQVIARSHGVMGPNVEYLKNTAEHLRELGIVDADMEWLVAQVDKGGGESSDY</sequence>
<dbReference type="STRING" id="1579316.RC74_01260"/>
<dbReference type="GO" id="GO:0006751">
    <property type="term" value="P:glutathione catabolic process"/>
    <property type="evidence" value="ECO:0007669"/>
    <property type="project" value="InterPro"/>
</dbReference>